<dbReference type="Proteomes" id="UP000308197">
    <property type="component" value="Unassembled WGS sequence"/>
</dbReference>
<dbReference type="EMBL" id="ML212029">
    <property type="protein sequence ID" value="TFK79451.1"/>
    <property type="molecule type" value="Genomic_DNA"/>
</dbReference>
<protein>
    <submittedName>
        <fullName evidence="2">Uncharacterized protein</fullName>
    </submittedName>
</protein>
<evidence type="ECO:0000256" key="1">
    <source>
        <dbReference type="SAM" id="MobiDB-lite"/>
    </source>
</evidence>
<accession>A0A5C3NQC2</accession>
<evidence type="ECO:0000313" key="2">
    <source>
        <dbReference type="EMBL" id="TFK79451.1"/>
    </source>
</evidence>
<reference evidence="2 3" key="1">
    <citation type="journal article" date="2019" name="Nat. Ecol. Evol.">
        <title>Megaphylogeny resolves global patterns of mushroom evolution.</title>
        <authorList>
            <person name="Varga T."/>
            <person name="Krizsan K."/>
            <person name="Foldi C."/>
            <person name="Dima B."/>
            <person name="Sanchez-Garcia M."/>
            <person name="Sanchez-Ramirez S."/>
            <person name="Szollosi G.J."/>
            <person name="Szarkandi J.G."/>
            <person name="Papp V."/>
            <person name="Albert L."/>
            <person name="Andreopoulos W."/>
            <person name="Angelini C."/>
            <person name="Antonin V."/>
            <person name="Barry K.W."/>
            <person name="Bougher N.L."/>
            <person name="Buchanan P."/>
            <person name="Buyck B."/>
            <person name="Bense V."/>
            <person name="Catcheside P."/>
            <person name="Chovatia M."/>
            <person name="Cooper J."/>
            <person name="Damon W."/>
            <person name="Desjardin D."/>
            <person name="Finy P."/>
            <person name="Geml J."/>
            <person name="Haridas S."/>
            <person name="Hughes K."/>
            <person name="Justo A."/>
            <person name="Karasinski D."/>
            <person name="Kautmanova I."/>
            <person name="Kiss B."/>
            <person name="Kocsube S."/>
            <person name="Kotiranta H."/>
            <person name="LaButti K.M."/>
            <person name="Lechner B.E."/>
            <person name="Liimatainen K."/>
            <person name="Lipzen A."/>
            <person name="Lukacs Z."/>
            <person name="Mihaltcheva S."/>
            <person name="Morgado L.N."/>
            <person name="Niskanen T."/>
            <person name="Noordeloos M.E."/>
            <person name="Ohm R.A."/>
            <person name="Ortiz-Santana B."/>
            <person name="Ovrebo C."/>
            <person name="Racz N."/>
            <person name="Riley R."/>
            <person name="Savchenko A."/>
            <person name="Shiryaev A."/>
            <person name="Soop K."/>
            <person name="Spirin V."/>
            <person name="Szebenyi C."/>
            <person name="Tomsovsky M."/>
            <person name="Tulloss R.E."/>
            <person name="Uehling J."/>
            <person name="Grigoriev I.V."/>
            <person name="Vagvolgyi C."/>
            <person name="Papp T."/>
            <person name="Martin F.M."/>
            <person name="Miettinen O."/>
            <person name="Hibbett D.S."/>
            <person name="Nagy L.G."/>
        </authorList>
    </citation>
    <scope>NUCLEOTIDE SEQUENCE [LARGE SCALE GENOMIC DNA]</scope>
    <source>
        <strain evidence="2 3">HHB13444</strain>
    </source>
</reference>
<name>A0A5C3NQC2_9APHY</name>
<keyword evidence="3" id="KW-1185">Reference proteome</keyword>
<feature type="region of interest" description="Disordered" evidence="1">
    <location>
        <begin position="131"/>
        <end position="170"/>
    </location>
</feature>
<organism evidence="2 3">
    <name type="scientific">Polyporus arcularius HHB13444</name>
    <dbReference type="NCBI Taxonomy" id="1314778"/>
    <lineage>
        <taxon>Eukaryota</taxon>
        <taxon>Fungi</taxon>
        <taxon>Dikarya</taxon>
        <taxon>Basidiomycota</taxon>
        <taxon>Agaricomycotina</taxon>
        <taxon>Agaricomycetes</taxon>
        <taxon>Polyporales</taxon>
        <taxon>Polyporaceae</taxon>
        <taxon>Polyporus</taxon>
    </lineage>
</organism>
<dbReference type="AlphaFoldDB" id="A0A5C3NQC2"/>
<sequence length="170" mass="18526">MGPGMILTDLQLNAATSKDFLDLARTNKYPNPPLADRDGSLSSFVGSTSISLRNYRRGTTADPLQHRGYVLYGVNPLLHTDDSTLNSAFSEAPHKRVVLVLMEHLDAADCMALRIALSELQNALESIGSEEDERLQAAPSSEYAHGVHAHGQAVPTLPSIGYEDERPEQK</sequence>
<gene>
    <name evidence="2" type="ORF">K466DRAFT_606137</name>
</gene>
<evidence type="ECO:0000313" key="3">
    <source>
        <dbReference type="Proteomes" id="UP000308197"/>
    </source>
</evidence>
<proteinExistence type="predicted"/>
<dbReference type="InParanoid" id="A0A5C3NQC2"/>